<dbReference type="Proteomes" id="UP000277928">
    <property type="component" value="Unassembled WGS sequence"/>
</dbReference>
<proteinExistence type="predicted"/>
<accession>A0A3P6SFZ8</accession>
<evidence type="ECO:0000313" key="2">
    <source>
        <dbReference type="Proteomes" id="UP000277928"/>
    </source>
</evidence>
<sequence>MCRKGAYEVAEKCFSIFFMEKIGGGTRKFNSDGSQLFTLFDAVLSDAKSLHVGFDGAVNQEIPLRYASMARVQILDASCQRYKCIKILVASLY</sequence>
<organism evidence="1 2">
    <name type="scientific">Litomosoides sigmodontis</name>
    <name type="common">Filarial nematode worm</name>
    <dbReference type="NCBI Taxonomy" id="42156"/>
    <lineage>
        <taxon>Eukaryota</taxon>
        <taxon>Metazoa</taxon>
        <taxon>Ecdysozoa</taxon>
        <taxon>Nematoda</taxon>
        <taxon>Chromadorea</taxon>
        <taxon>Rhabditida</taxon>
        <taxon>Spirurina</taxon>
        <taxon>Spiruromorpha</taxon>
        <taxon>Filarioidea</taxon>
        <taxon>Onchocercidae</taxon>
        <taxon>Litomosoides</taxon>
    </lineage>
</organism>
<dbReference type="AlphaFoldDB" id="A0A3P6SFZ8"/>
<dbReference type="EMBL" id="UYRX01000046">
    <property type="protein sequence ID" value="VDK71177.1"/>
    <property type="molecule type" value="Genomic_DNA"/>
</dbReference>
<evidence type="ECO:0000313" key="1">
    <source>
        <dbReference type="EMBL" id="VDK71177.1"/>
    </source>
</evidence>
<protein>
    <submittedName>
        <fullName evidence="1">Uncharacterized protein</fullName>
    </submittedName>
</protein>
<keyword evidence="2" id="KW-1185">Reference proteome</keyword>
<dbReference type="OrthoDB" id="10527480at2759"/>
<reference evidence="1 2" key="1">
    <citation type="submission" date="2018-08" db="EMBL/GenBank/DDBJ databases">
        <authorList>
            <person name="Laetsch R D."/>
            <person name="Stevens L."/>
            <person name="Kumar S."/>
            <person name="Blaxter L. M."/>
        </authorList>
    </citation>
    <scope>NUCLEOTIDE SEQUENCE [LARGE SCALE GENOMIC DNA]</scope>
</reference>
<name>A0A3P6SFZ8_LITSI</name>
<gene>
    <name evidence="1" type="ORF">NLS_LOCUS1339</name>
</gene>